<evidence type="ECO:0000259" key="2">
    <source>
        <dbReference type="PROSITE" id="PS50206"/>
    </source>
</evidence>
<dbReference type="PROSITE" id="PS51257">
    <property type="entry name" value="PROKAR_LIPOPROTEIN"/>
    <property type="match status" value="1"/>
</dbReference>
<comment type="caution">
    <text evidence="3">The sequence shown here is derived from an EMBL/GenBank/DDBJ whole genome shotgun (WGS) entry which is preliminary data.</text>
</comment>
<dbReference type="EMBL" id="PYYB01000001">
    <property type="protein sequence ID" value="PTL59712.1"/>
    <property type="molecule type" value="Genomic_DNA"/>
</dbReference>
<keyword evidence="1" id="KW-0732">Signal</keyword>
<dbReference type="AlphaFoldDB" id="A0A2T4UKD4"/>
<dbReference type="Gene3D" id="3.40.250.10">
    <property type="entry name" value="Rhodanese-like domain"/>
    <property type="match status" value="1"/>
</dbReference>
<dbReference type="Proteomes" id="UP000240739">
    <property type="component" value="Unassembled WGS sequence"/>
</dbReference>
<name>A0A2T4UKD4_9ACTN</name>
<dbReference type="Pfam" id="PF00581">
    <property type="entry name" value="Rhodanese"/>
    <property type="match status" value="1"/>
</dbReference>
<dbReference type="InterPro" id="IPR050229">
    <property type="entry name" value="GlpE_sulfurtransferase"/>
</dbReference>
<feature type="domain" description="Rhodanese" evidence="2">
    <location>
        <begin position="49"/>
        <end position="140"/>
    </location>
</feature>
<dbReference type="SMART" id="SM00450">
    <property type="entry name" value="RHOD"/>
    <property type="match status" value="1"/>
</dbReference>
<dbReference type="OrthoDB" id="9800872at2"/>
<protein>
    <recommendedName>
        <fullName evidence="2">Rhodanese domain-containing protein</fullName>
    </recommendedName>
</protein>
<accession>A0A2T4UKD4</accession>
<evidence type="ECO:0000313" key="4">
    <source>
        <dbReference type="Proteomes" id="UP000240739"/>
    </source>
</evidence>
<gene>
    <name evidence="3" type="ORF">C7Y72_08630</name>
</gene>
<dbReference type="PROSITE" id="PS50206">
    <property type="entry name" value="RHODANESE_3"/>
    <property type="match status" value="1"/>
</dbReference>
<dbReference type="PANTHER" id="PTHR43031">
    <property type="entry name" value="FAD-DEPENDENT OXIDOREDUCTASE"/>
    <property type="match status" value="1"/>
</dbReference>
<sequence>MRRRLLRTVIALAASGGLVACGGDDRSTGATPDASFTTVTPAQIAPRAAAGEVLLVDVREDDEWQAGHAGDAQHVPLAEVSGRLDRLRTEAAGRPIAFICRSGNRSGQAARAAVDAGLTQVINVDGGMGAWLAAGLPIVPADGRVL</sequence>
<keyword evidence="4" id="KW-1185">Reference proteome</keyword>
<dbReference type="CDD" id="cd00158">
    <property type="entry name" value="RHOD"/>
    <property type="match status" value="1"/>
</dbReference>
<evidence type="ECO:0000313" key="3">
    <source>
        <dbReference type="EMBL" id="PTL59712.1"/>
    </source>
</evidence>
<feature type="signal peptide" evidence="1">
    <location>
        <begin position="1"/>
        <end position="20"/>
    </location>
</feature>
<organism evidence="3 4">
    <name type="scientific">Paraconexibacter algicola</name>
    <dbReference type="NCBI Taxonomy" id="2133960"/>
    <lineage>
        <taxon>Bacteria</taxon>
        <taxon>Bacillati</taxon>
        <taxon>Actinomycetota</taxon>
        <taxon>Thermoleophilia</taxon>
        <taxon>Solirubrobacterales</taxon>
        <taxon>Paraconexibacteraceae</taxon>
        <taxon>Paraconexibacter</taxon>
    </lineage>
</organism>
<dbReference type="InterPro" id="IPR001763">
    <property type="entry name" value="Rhodanese-like_dom"/>
</dbReference>
<feature type="chain" id="PRO_5015544452" description="Rhodanese domain-containing protein" evidence="1">
    <location>
        <begin position="21"/>
        <end position="146"/>
    </location>
</feature>
<dbReference type="RefSeq" id="WP_107568355.1">
    <property type="nucleotide sequence ID" value="NZ_PYYB01000001.1"/>
</dbReference>
<dbReference type="PANTHER" id="PTHR43031:SF7">
    <property type="entry name" value="NITRIC OXIDE REDUCTASE FLRD-NAD(+) REDUCTASE"/>
    <property type="match status" value="1"/>
</dbReference>
<dbReference type="SUPFAM" id="SSF52821">
    <property type="entry name" value="Rhodanese/Cell cycle control phosphatase"/>
    <property type="match status" value="1"/>
</dbReference>
<proteinExistence type="predicted"/>
<dbReference type="InterPro" id="IPR036873">
    <property type="entry name" value="Rhodanese-like_dom_sf"/>
</dbReference>
<evidence type="ECO:0000256" key="1">
    <source>
        <dbReference type="SAM" id="SignalP"/>
    </source>
</evidence>
<reference evidence="3 4" key="1">
    <citation type="submission" date="2018-03" db="EMBL/GenBank/DDBJ databases">
        <title>Aquarubrobacter algicola gen. nov., sp. nov., a novel actinobacterium isolated from shallow eutrophic lake during the end of cyanobacterial harmful algal blooms.</title>
        <authorList>
            <person name="Chun S.J."/>
        </authorList>
    </citation>
    <scope>NUCLEOTIDE SEQUENCE [LARGE SCALE GENOMIC DNA]</scope>
    <source>
        <strain evidence="3 4">Seoho-28</strain>
    </source>
</reference>